<proteinExistence type="predicted"/>
<comment type="caution">
    <text evidence="1">The sequence shown here is derived from an EMBL/GenBank/DDBJ whole genome shotgun (WGS) entry which is preliminary data.</text>
</comment>
<sequence>MNDKNRGIPTEIQEKIDGLKMKYPNISIGIWGVNTILGKLDNLSSEINSYDDQDKKLFINILKKMKPNWVEYFCNNYNVDSVLKRGAKPIFDFLRFMGLPDSKFKCFELESLRKELVDSIAILTDFFSPGNHREYYFIERGRSNYFLDARNKYWRFVKLGEEIFNINIDTLDELEYFPDF</sequence>
<dbReference type="RefSeq" id="WP_111573348.1">
    <property type="nucleotide sequence ID" value="NZ_QLME01000032.1"/>
</dbReference>
<name>A0A4R7YL95_9FIRM</name>
<evidence type="ECO:0000313" key="2">
    <source>
        <dbReference type="Proteomes" id="UP000294697"/>
    </source>
</evidence>
<organism evidence="1 2">
    <name type="scientific">Halanaerobium saccharolyticum</name>
    <dbReference type="NCBI Taxonomy" id="43595"/>
    <lineage>
        <taxon>Bacteria</taxon>
        <taxon>Bacillati</taxon>
        <taxon>Bacillota</taxon>
        <taxon>Clostridia</taxon>
        <taxon>Halanaerobiales</taxon>
        <taxon>Halanaerobiaceae</taxon>
        <taxon>Halanaerobium</taxon>
    </lineage>
</organism>
<gene>
    <name evidence="1" type="ORF">C8C77_13634</name>
</gene>
<dbReference type="Proteomes" id="UP000294697">
    <property type="component" value="Unassembled WGS sequence"/>
</dbReference>
<accession>A0A4R7YL95</accession>
<dbReference type="AlphaFoldDB" id="A0A4R7YL95"/>
<dbReference type="EMBL" id="SODA01000036">
    <property type="protein sequence ID" value="TDV98356.1"/>
    <property type="molecule type" value="Genomic_DNA"/>
</dbReference>
<reference evidence="1 2" key="1">
    <citation type="submission" date="2019-03" db="EMBL/GenBank/DDBJ databases">
        <title>Subsurface microbial communities from deep shales in Ohio and West Virginia, USA.</title>
        <authorList>
            <person name="Wrighton K."/>
        </authorList>
    </citation>
    <scope>NUCLEOTIDE SEQUENCE [LARGE SCALE GENOMIC DNA]</scope>
    <source>
        <strain evidence="1 2">MSL9.2</strain>
    </source>
</reference>
<protein>
    <submittedName>
        <fullName evidence="1">Uncharacterized protein</fullName>
    </submittedName>
</protein>
<evidence type="ECO:0000313" key="1">
    <source>
        <dbReference type="EMBL" id="TDV98356.1"/>
    </source>
</evidence>